<keyword evidence="4 5" id="KW-0472">Membrane</keyword>
<dbReference type="Pfam" id="PF04172">
    <property type="entry name" value="LrgB"/>
    <property type="match status" value="1"/>
</dbReference>
<name>A0A4U0PRJ9_9NEIS</name>
<dbReference type="InterPro" id="IPR007300">
    <property type="entry name" value="CidB/LrgB"/>
</dbReference>
<feature type="transmembrane region" description="Helical" evidence="5">
    <location>
        <begin position="67"/>
        <end position="83"/>
    </location>
</feature>
<evidence type="ECO:0000313" key="7">
    <source>
        <dbReference type="Proteomes" id="UP000310016"/>
    </source>
</evidence>
<gene>
    <name evidence="6" type="ORF">FAZ21_14405</name>
</gene>
<keyword evidence="2 5" id="KW-0812">Transmembrane</keyword>
<feature type="transmembrane region" description="Helical" evidence="5">
    <location>
        <begin position="155"/>
        <end position="175"/>
    </location>
</feature>
<proteinExistence type="predicted"/>
<accession>A0A4U0PRJ9</accession>
<dbReference type="EMBL" id="SUMF01000019">
    <property type="protein sequence ID" value="TJZ70082.1"/>
    <property type="molecule type" value="Genomic_DNA"/>
</dbReference>
<feature type="transmembrane region" description="Helical" evidence="5">
    <location>
        <begin position="95"/>
        <end position="116"/>
    </location>
</feature>
<dbReference type="AlphaFoldDB" id="A0A4U0PRJ9"/>
<dbReference type="RefSeq" id="WP_136774144.1">
    <property type="nucleotide sequence ID" value="NZ_CP156074.1"/>
</dbReference>
<protein>
    <submittedName>
        <fullName evidence="6">LrgB family protein</fullName>
    </submittedName>
</protein>
<keyword evidence="7" id="KW-1185">Reference proteome</keyword>
<dbReference type="GO" id="GO:0016020">
    <property type="term" value="C:membrane"/>
    <property type="evidence" value="ECO:0007669"/>
    <property type="project" value="UniProtKB-SubCell"/>
</dbReference>
<evidence type="ECO:0000256" key="4">
    <source>
        <dbReference type="ARBA" id="ARBA00023136"/>
    </source>
</evidence>
<feature type="transmembrane region" description="Helical" evidence="5">
    <location>
        <begin position="208"/>
        <end position="232"/>
    </location>
</feature>
<feature type="transmembrane region" description="Helical" evidence="5">
    <location>
        <begin position="36"/>
        <end position="61"/>
    </location>
</feature>
<evidence type="ECO:0000256" key="3">
    <source>
        <dbReference type="ARBA" id="ARBA00022989"/>
    </source>
</evidence>
<feature type="transmembrane region" description="Helical" evidence="5">
    <location>
        <begin position="6"/>
        <end position="29"/>
    </location>
</feature>
<evidence type="ECO:0000256" key="2">
    <source>
        <dbReference type="ARBA" id="ARBA00022692"/>
    </source>
</evidence>
<evidence type="ECO:0000256" key="5">
    <source>
        <dbReference type="SAM" id="Phobius"/>
    </source>
</evidence>
<dbReference type="PANTHER" id="PTHR30249:SF16">
    <property type="entry name" value="INNER MEMBRANE PROTEIN"/>
    <property type="match status" value="1"/>
</dbReference>
<keyword evidence="3 5" id="KW-1133">Transmembrane helix</keyword>
<comment type="caution">
    <text evidence="6">The sequence shown here is derived from an EMBL/GenBank/DDBJ whole genome shotgun (WGS) entry which is preliminary data.</text>
</comment>
<dbReference type="OrthoDB" id="9811701at2"/>
<evidence type="ECO:0000313" key="6">
    <source>
        <dbReference type="EMBL" id="TJZ70082.1"/>
    </source>
</evidence>
<reference evidence="6 7" key="1">
    <citation type="submission" date="2019-04" db="EMBL/GenBank/DDBJ databases">
        <title>Chitiniphilus eburnea sp. nov., a novel chitinolytic bacterium isolated from aquaculture sludge.</title>
        <authorList>
            <person name="Sheng M."/>
        </authorList>
    </citation>
    <scope>NUCLEOTIDE SEQUENCE [LARGE SCALE GENOMIC DNA]</scope>
    <source>
        <strain evidence="6 7">HX-2-15</strain>
    </source>
</reference>
<evidence type="ECO:0000256" key="1">
    <source>
        <dbReference type="ARBA" id="ARBA00004141"/>
    </source>
</evidence>
<organism evidence="6 7">
    <name type="scientific">Chitiniphilus eburneus</name>
    <dbReference type="NCBI Taxonomy" id="2571148"/>
    <lineage>
        <taxon>Bacteria</taxon>
        <taxon>Pseudomonadati</taxon>
        <taxon>Pseudomonadota</taxon>
        <taxon>Betaproteobacteria</taxon>
        <taxon>Neisseriales</taxon>
        <taxon>Chitinibacteraceae</taxon>
        <taxon>Chitiniphilus</taxon>
    </lineage>
</organism>
<comment type="subcellular location">
    <subcellularLocation>
        <location evidence="1">Membrane</location>
        <topology evidence="1">Multi-pass membrane protein</topology>
    </subcellularLocation>
</comment>
<dbReference type="Proteomes" id="UP000310016">
    <property type="component" value="Unassembled WGS sequence"/>
</dbReference>
<sequence length="233" mass="24700">MNDIGMNQWLAAACLLLTVAVYACARWLYARHRAIWFAPLLFAPVVLVGIVLATGIPYPVYMADARWLMWMLGPTTVAFAIPIHDQRAVIRRNPVTIAAGVVAGVVLGVGSSWLLARAFHLPPELAHSLLPRSVSTPFAVTATDAFGGSRELTSLFVVVTGVFGMMTGELVLRVLPMRSRMARGAMLGAASHGAGTAKARELGEEEGVVASLTMTLAGITLVLVAPLLAGWLG</sequence>
<dbReference type="PANTHER" id="PTHR30249">
    <property type="entry name" value="PUTATIVE SEROTONIN TRANSPORTER"/>
    <property type="match status" value="1"/>
</dbReference>